<keyword evidence="2" id="KW-0479">Metal-binding</keyword>
<keyword evidence="3" id="KW-0378">Hydrolase</keyword>
<evidence type="ECO:0000256" key="3">
    <source>
        <dbReference type="ARBA" id="ARBA00022801"/>
    </source>
</evidence>
<dbReference type="PANTHER" id="PTHR37326">
    <property type="entry name" value="BLL3975 PROTEIN"/>
    <property type="match status" value="1"/>
</dbReference>
<dbReference type="SUPFAM" id="SSF53187">
    <property type="entry name" value="Zn-dependent exopeptidases"/>
    <property type="match status" value="1"/>
</dbReference>
<protein>
    <submittedName>
        <fullName evidence="6">Succinylglutamate desuccinylase/aspartoacylase family protein</fullName>
    </submittedName>
</protein>
<dbReference type="RefSeq" id="WP_114577813.1">
    <property type="nucleotide sequence ID" value="NZ_JAIVEF010000012.1"/>
</dbReference>
<dbReference type="AlphaFoldDB" id="A0ABD5Q9L5"/>
<dbReference type="PIRSF" id="PIRSF039012">
    <property type="entry name" value="ASP"/>
    <property type="match status" value="1"/>
</dbReference>
<dbReference type="InterPro" id="IPR053138">
    <property type="entry name" value="N-alpha-Ac-DABA_deacetylase"/>
</dbReference>
<keyword evidence="7" id="KW-1185">Reference proteome</keyword>
<evidence type="ECO:0000256" key="2">
    <source>
        <dbReference type="ARBA" id="ARBA00022723"/>
    </source>
</evidence>
<evidence type="ECO:0000256" key="1">
    <source>
        <dbReference type="ARBA" id="ARBA00001947"/>
    </source>
</evidence>
<comment type="cofactor">
    <cofactor evidence="1">
        <name>Zn(2+)</name>
        <dbReference type="ChEBI" id="CHEBI:29105"/>
    </cofactor>
</comment>
<evidence type="ECO:0000259" key="5">
    <source>
        <dbReference type="Pfam" id="PF24827"/>
    </source>
</evidence>
<evidence type="ECO:0000313" key="7">
    <source>
        <dbReference type="Proteomes" id="UP001595925"/>
    </source>
</evidence>
<dbReference type="Proteomes" id="UP001595925">
    <property type="component" value="Unassembled WGS sequence"/>
</dbReference>
<dbReference type="EMBL" id="JBHSJG010000004">
    <property type="protein sequence ID" value="MFC4986384.1"/>
    <property type="molecule type" value="Genomic_DNA"/>
</dbReference>
<gene>
    <name evidence="6" type="ORF">ACFPFO_01050</name>
</gene>
<dbReference type="Pfam" id="PF24827">
    <property type="entry name" value="AstE_AspA_cat"/>
    <property type="match status" value="1"/>
</dbReference>
<dbReference type="GO" id="GO:0046872">
    <property type="term" value="F:metal ion binding"/>
    <property type="evidence" value="ECO:0007669"/>
    <property type="project" value="UniProtKB-KW"/>
</dbReference>
<dbReference type="InterPro" id="IPR043795">
    <property type="entry name" value="N-alpha-Ac-DABA-like"/>
</dbReference>
<evidence type="ECO:0000256" key="4">
    <source>
        <dbReference type="ARBA" id="ARBA00022833"/>
    </source>
</evidence>
<feature type="domain" description="Succinylglutamate desuccinylase/Aspartoacylase catalytic" evidence="5">
    <location>
        <begin position="32"/>
        <end position="231"/>
    </location>
</feature>
<name>A0ABD5Q9L5_9EURY</name>
<organism evidence="6 7">
    <name type="scientific">Saliphagus infecundisoli</name>
    <dbReference type="NCBI Taxonomy" id="1849069"/>
    <lineage>
        <taxon>Archaea</taxon>
        <taxon>Methanobacteriati</taxon>
        <taxon>Methanobacteriota</taxon>
        <taxon>Stenosarchaea group</taxon>
        <taxon>Halobacteria</taxon>
        <taxon>Halobacteriales</taxon>
        <taxon>Natrialbaceae</taxon>
        <taxon>Saliphagus</taxon>
    </lineage>
</organism>
<comment type="caution">
    <text evidence="6">The sequence shown here is derived from an EMBL/GenBank/DDBJ whole genome shotgun (WGS) entry which is preliminary data.</text>
</comment>
<accession>A0ABD5Q9L5</accession>
<dbReference type="Gene3D" id="3.40.630.10">
    <property type="entry name" value="Zn peptidases"/>
    <property type="match status" value="1"/>
</dbReference>
<dbReference type="InterPro" id="IPR055438">
    <property type="entry name" value="AstE_AspA_cat"/>
</dbReference>
<dbReference type="GO" id="GO:0016787">
    <property type="term" value="F:hydrolase activity"/>
    <property type="evidence" value="ECO:0007669"/>
    <property type="project" value="UniProtKB-KW"/>
</dbReference>
<dbReference type="PANTHER" id="PTHR37326:SF1">
    <property type="entry name" value="BLL3975 PROTEIN"/>
    <property type="match status" value="1"/>
</dbReference>
<keyword evidence="4" id="KW-0862">Zinc</keyword>
<evidence type="ECO:0000313" key="6">
    <source>
        <dbReference type="EMBL" id="MFC4986384.1"/>
    </source>
</evidence>
<sequence length="325" mass="34840">MVTHSRRTITPLELPAGGDVSLSIHEYEGSEGPTVYVQAAQHGREVNGTEVLRRLHDELVEADIAGRVIAVPVADPLTFDHASYTASRGIDETNPNMNRVWPGDSEGSAHGRIAAALWEHASAADAVVDLHTMSPDALSHVVVTEGDRESIALAEAFGTDLTLVEPLPGDSEGDEDTDEEWHRRNFSGKLRVTAARRGIPCITPELGSHTRVQESAVETGLVGLRNALRHLGVLPGDPVGNGRTERARNHLGRVRADESGLFVPGEVAVGDRVTEGDRLGTLYGPTDYGVRQEVRADREGVLYALTREATVVAGDTLANVALPLE</sequence>
<reference evidence="6 7" key="1">
    <citation type="journal article" date="2019" name="Int. J. Syst. Evol. Microbiol.">
        <title>The Global Catalogue of Microorganisms (GCM) 10K type strain sequencing project: providing services to taxonomists for standard genome sequencing and annotation.</title>
        <authorList>
            <consortium name="The Broad Institute Genomics Platform"/>
            <consortium name="The Broad Institute Genome Sequencing Center for Infectious Disease"/>
            <person name="Wu L."/>
            <person name="Ma J."/>
        </authorList>
    </citation>
    <scope>NUCLEOTIDE SEQUENCE [LARGE SCALE GENOMIC DNA]</scope>
    <source>
        <strain evidence="6 7">CGMCC 1.15824</strain>
    </source>
</reference>
<proteinExistence type="predicted"/>